<protein>
    <submittedName>
        <fullName evidence="2">Uncharacterized protein</fullName>
    </submittedName>
</protein>
<dbReference type="EMBL" id="CP005384">
    <property type="protein sequence ID" value="AGO17443.1"/>
    <property type="molecule type" value="Genomic_DNA"/>
</dbReference>
<evidence type="ECO:0000256" key="1">
    <source>
        <dbReference type="SAM" id="Phobius"/>
    </source>
</evidence>
<gene>
    <name evidence="2" type="ORF">K756_11800</name>
</gene>
<sequence>MSEQVKTQRSSVGLFFTSLFLLLMLSAIGGVAGWFGATTQTAYWKAEAQFEAPKDQLLWAAIGGGIGLLLGFFVVLFINRKKN</sequence>
<proteinExistence type="predicted"/>
<dbReference type="AlphaFoldDB" id="A0A806J6T9"/>
<feature type="transmembrane region" description="Helical" evidence="1">
    <location>
        <begin position="57"/>
        <end position="78"/>
    </location>
</feature>
<dbReference type="KEGG" id="hpaz:K756_11800"/>
<keyword evidence="1" id="KW-0472">Membrane</keyword>
<keyword evidence="1" id="KW-1133">Transmembrane helix</keyword>
<name>A0A806J6T9_GLAPU</name>
<feature type="transmembrane region" description="Helical" evidence="1">
    <location>
        <begin position="12"/>
        <end position="37"/>
    </location>
</feature>
<organism evidence="2 3">
    <name type="scientific">Glaesserella parasuis ZJ0906</name>
    <dbReference type="NCBI Taxonomy" id="1322346"/>
    <lineage>
        <taxon>Bacteria</taxon>
        <taxon>Pseudomonadati</taxon>
        <taxon>Pseudomonadota</taxon>
        <taxon>Gammaproteobacteria</taxon>
        <taxon>Pasteurellales</taxon>
        <taxon>Pasteurellaceae</taxon>
        <taxon>Glaesserella</taxon>
    </lineage>
</organism>
<reference evidence="2 3" key="1">
    <citation type="journal article" date="2013" name="PLoS ONE">
        <title>Complete Genome Analysis of a Haemophilus parasuis Serovar 12 Strain from China.</title>
        <authorList>
            <person name="Li Y."/>
            <person name="Kwok A.H."/>
            <person name="Jiang J."/>
            <person name="Zou Y."/>
            <person name="Zheng F."/>
            <person name="Chen P."/>
            <person name="Hou C."/>
            <person name="Leung F.C."/>
            <person name="Jiang P."/>
        </authorList>
    </citation>
    <scope>NUCLEOTIDE SEQUENCE [LARGE SCALE GENOMIC DNA]</scope>
    <source>
        <strain evidence="2 3">ZJ0906</strain>
    </source>
</reference>
<keyword evidence="1" id="KW-0812">Transmembrane</keyword>
<accession>A0A806J6T9</accession>
<evidence type="ECO:0000313" key="2">
    <source>
        <dbReference type="EMBL" id="AGO17443.1"/>
    </source>
</evidence>
<dbReference type="Proteomes" id="UP000014672">
    <property type="component" value="Chromosome"/>
</dbReference>
<evidence type="ECO:0000313" key="3">
    <source>
        <dbReference type="Proteomes" id="UP000014672"/>
    </source>
</evidence>